<comment type="caution">
    <text evidence="1">The sequence shown here is derived from an EMBL/GenBank/DDBJ whole genome shotgun (WGS) entry which is preliminary data.</text>
</comment>
<gene>
    <name evidence="1" type="ORF">F2Q70_00011206</name>
</gene>
<proteinExistence type="predicted"/>
<protein>
    <submittedName>
        <fullName evidence="1">Uncharacterized protein</fullName>
    </submittedName>
</protein>
<reference evidence="1" key="1">
    <citation type="submission" date="2019-12" db="EMBL/GenBank/DDBJ databases">
        <title>Genome sequencing and annotation of Brassica cretica.</title>
        <authorList>
            <person name="Studholme D.J."/>
            <person name="Sarris P.F."/>
        </authorList>
    </citation>
    <scope>NUCLEOTIDE SEQUENCE</scope>
    <source>
        <strain evidence="1">PFS-102/07</strain>
        <tissue evidence="1">Leaf</tissue>
    </source>
</reference>
<evidence type="ECO:0000313" key="1">
    <source>
        <dbReference type="EMBL" id="KAF2613861.1"/>
    </source>
</evidence>
<accession>A0A8S9M7E9</accession>
<sequence>MGTGPGVLRSGEPAFLLAGILGTRVPSSGDPEAGVLPGVWTNSIPEYFSPTPVFPVGEAYLLLQSWEQGRGELIHEVC</sequence>
<name>A0A8S9M7E9_BRACR</name>
<dbReference type="EMBL" id="QGKY02000089">
    <property type="protein sequence ID" value="KAF2613861.1"/>
    <property type="molecule type" value="Genomic_DNA"/>
</dbReference>
<dbReference type="AlphaFoldDB" id="A0A8S9M7E9"/>
<organism evidence="1">
    <name type="scientific">Brassica cretica</name>
    <name type="common">Mustard</name>
    <dbReference type="NCBI Taxonomy" id="69181"/>
    <lineage>
        <taxon>Eukaryota</taxon>
        <taxon>Viridiplantae</taxon>
        <taxon>Streptophyta</taxon>
        <taxon>Embryophyta</taxon>
        <taxon>Tracheophyta</taxon>
        <taxon>Spermatophyta</taxon>
        <taxon>Magnoliopsida</taxon>
        <taxon>eudicotyledons</taxon>
        <taxon>Gunneridae</taxon>
        <taxon>Pentapetalae</taxon>
        <taxon>rosids</taxon>
        <taxon>malvids</taxon>
        <taxon>Brassicales</taxon>
        <taxon>Brassicaceae</taxon>
        <taxon>Brassiceae</taxon>
        <taxon>Brassica</taxon>
    </lineage>
</organism>